<accession>A0A2A5RNG8</accession>
<comment type="caution">
    <text evidence="1">The sequence shown here is derived from an EMBL/GenBank/DDBJ whole genome shotgun (WGS) entry which is preliminary data.</text>
</comment>
<reference evidence="1 2" key="1">
    <citation type="submission" date="2014-12" db="EMBL/GenBank/DDBJ databases">
        <title>Draft genome sequences of 10 type strains of Lactococcus.</title>
        <authorList>
            <person name="Sun Z."/>
            <person name="Zhong Z."/>
            <person name="Liu W."/>
            <person name="Zhang W."/>
            <person name="Zhang H."/>
        </authorList>
    </citation>
    <scope>NUCLEOTIDE SEQUENCE [LARGE SCALE GENOMIC DNA]</scope>
    <source>
        <strain evidence="1 2">JCM 16395</strain>
    </source>
</reference>
<dbReference type="EMBL" id="JXJU01000002">
    <property type="protein sequence ID" value="PCS00890.1"/>
    <property type="molecule type" value="Genomic_DNA"/>
</dbReference>
<sequence>MLAIVSFISILNQLWQQNFIFLEIPAPGTPLEPNIWLRIFIRAHLSCFTCVAPDVLALVIEEKISFLRELIFF</sequence>
<evidence type="ECO:0000313" key="2">
    <source>
        <dbReference type="Proteomes" id="UP000218181"/>
    </source>
</evidence>
<organism evidence="1 2">
    <name type="scientific">Lactococcus fujiensis JCM 16395</name>
    <dbReference type="NCBI Taxonomy" id="1291764"/>
    <lineage>
        <taxon>Bacteria</taxon>
        <taxon>Bacillati</taxon>
        <taxon>Bacillota</taxon>
        <taxon>Bacilli</taxon>
        <taxon>Lactobacillales</taxon>
        <taxon>Streptococcaceae</taxon>
        <taxon>Lactococcus</taxon>
    </lineage>
</organism>
<gene>
    <name evidence="1" type="ORF">RT41_GL000680</name>
</gene>
<protein>
    <submittedName>
        <fullName evidence="1">Uncharacterized protein</fullName>
    </submittedName>
</protein>
<name>A0A2A5RNG8_9LACT</name>
<proteinExistence type="predicted"/>
<evidence type="ECO:0000313" key="1">
    <source>
        <dbReference type="EMBL" id="PCS00890.1"/>
    </source>
</evidence>
<dbReference type="AlphaFoldDB" id="A0A2A5RNG8"/>
<keyword evidence="2" id="KW-1185">Reference proteome</keyword>
<dbReference type="Proteomes" id="UP000218181">
    <property type="component" value="Unassembled WGS sequence"/>
</dbReference>